<gene>
    <name evidence="2" type="ORF">RZS32_011520</name>
</gene>
<protein>
    <submittedName>
        <fullName evidence="2">DUF6455 family protein</fullName>
    </submittedName>
</protein>
<name>A0ABZ2TBN5_9RHOB</name>
<reference evidence="2 3" key="1">
    <citation type="submission" date="2024-02" db="EMBL/GenBank/DDBJ databases">
        <title>Roseovarius strain W115 nov., isolated from a marine algae.</title>
        <authorList>
            <person name="Lee M.W."/>
            <person name="Lee J.K."/>
            <person name="Kim J.M."/>
            <person name="Choi D.G."/>
            <person name="Baek J.H."/>
            <person name="Bayburt H."/>
            <person name="Jung J.J."/>
            <person name="Han D.M."/>
            <person name="Jeon C.O."/>
        </authorList>
    </citation>
    <scope>NUCLEOTIDE SEQUENCE [LARGE SCALE GENOMIC DNA]</scope>
    <source>
        <strain evidence="2 3">W115</strain>
    </source>
</reference>
<evidence type="ECO:0000259" key="1">
    <source>
        <dbReference type="Pfam" id="PF20056"/>
    </source>
</evidence>
<accession>A0ABZ2TBN5</accession>
<dbReference type="Pfam" id="PF20056">
    <property type="entry name" value="DUF6455"/>
    <property type="match status" value="1"/>
</dbReference>
<keyword evidence="3" id="KW-1185">Reference proteome</keyword>
<dbReference type="RefSeq" id="WP_317057126.1">
    <property type="nucleotide sequence ID" value="NZ_CP146606.1"/>
</dbReference>
<evidence type="ECO:0000313" key="2">
    <source>
        <dbReference type="EMBL" id="WYK17051.1"/>
    </source>
</evidence>
<proteinExistence type="predicted"/>
<dbReference type="Proteomes" id="UP001281305">
    <property type="component" value="Chromosome"/>
</dbReference>
<evidence type="ECO:0000313" key="3">
    <source>
        <dbReference type="Proteomes" id="UP001281305"/>
    </source>
</evidence>
<dbReference type="InterPro" id="IPR045601">
    <property type="entry name" value="DUF6455"/>
</dbReference>
<feature type="domain" description="DUF6455" evidence="1">
    <location>
        <begin position="7"/>
        <end position="88"/>
    </location>
</feature>
<dbReference type="EMBL" id="CP146606">
    <property type="protein sequence ID" value="WYK17051.1"/>
    <property type="molecule type" value="Genomic_DNA"/>
</dbReference>
<sequence length="114" mass="12977">MTVHNRSLGDADRHFWINRSLARSLDVNLSESMLEKDLTAKEYATLVTRCRACKHVEECVAWLANCSAGSDCAPDFCPNAETFNRLSRAKVMRKKFVAKARRETHTGQVFDQEI</sequence>
<organism evidence="2 3">
    <name type="scientific">Roseovarius rhodophyticola</name>
    <dbReference type="NCBI Taxonomy" id="3080827"/>
    <lineage>
        <taxon>Bacteria</taxon>
        <taxon>Pseudomonadati</taxon>
        <taxon>Pseudomonadota</taxon>
        <taxon>Alphaproteobacteria</taxon>
        <taxon>Rhodobacterales</taxon>
        <taxon>Roseobacteraceae</taxon>
        <taxon>Roseovarius</taxon>
    </lineage>
</organism>